<dbReference type="AlphaFoldDB" id="A0A0A2V365"/>
<accession>A0A0A2V365</accession>
<proteinExistence type="predicted"/>
<gene>
    <name evidence="1" type="ORF">PAAG_12512</name>
</gene>
<dbReference type="EMBL" id="KN294021">
    <property type="protein sequence ID" value="KGQ00817.1"/>
    <property type="molecule type" value="Genomic_DNA"/>
</dbReference>
<dbReference type="RefSeq" id="XP_015702394.1">
    <property type="nucleotide sequence ID" value="XM_015847991.1"/>
</dbReference>
<evidence type="ECO:0000313" key="2">
    <source>
        <dbReference type="Proteomes" id="UP000002059"/>
    </source>
</evidence>
<evidence type="ECO:0000313" key="1">
    <source>
        <dbReference type="EMBL" id="KGQ00817.1"/>
    </source>
</evidence>
<dbReference type="KEGG" id="pbl:PAAG_12512"/>
<reference evidence="1 2" key="1">
    <citation type="journal article" date="2011" name="PLoS Genet.">
        <title>Comparative genomic analysis of human fungal pathogens causing paracoccidioidomycosis.</title>
        <authorList>
            <person name="Desjardins C.A."/>
            <person name="Champion M.D."/>
            <person name="Holder J.W."/>
            <person name="Muszewska A."/>
            <person name="Goldberg J."/>
            <person name="Bailao A.M."/>
            <person name="Brigido M.M."/>
            <person name="Ferreira M.E."/>
            <person name="Garcia A.M."/>
            <person name="Grynberg M."/>
            <person name="Gujja S."/>
            <person name="Heiman D.I."/>
            <person name="Henn M.R."/>
            <person name="Kodira C.D."/>
            <person name="Leon-Narvaez H."/>
            <person name="Longo L.V."/>
            <person name="Ma L.J."/>
            <person name="Malavazi I."/>
            <person name="Matsuo A.L."/>
            <person name="Morais F.V."/>
            <person name="Pereira M."/>
            <person name="Rodriguez-Brito S."/>
            <person name="Sakthikumar S."/>
            <person name="Salem-Izacc S.M."/>
            <person name="Sykes S.M."/>
            <person name="Teixeira M.M."/>
            <person name="Vallejo M.C."/>
            <person name="Walter M.E."/>
            <person name="Yandava C."/>
            <person name="Young S."/>
            <person name="Zeng Q."/>
            <person name="Zucker J."/>
            <person name="Felipe M.S."/>
            <person name="Goldman G.H."/>
            <person name="Haas B.J."/>
            <person name="McEwen J.G."/>
            <person name="Nino-Vega G."/>
            <person name="Puccia R."/>
            <person name="San-Blas G."/>
            <person name="Soares C.M."/>
            <person name="Birren B.W."/>
            <person name="Cuomo C.A."/>
        </authorList>
    </citation>
    <scope>NUCLEOTIDE SEQUENCE [LARGE SCALE GENOMIC DNA]</scope>
    <source>
        <strain evidence="2">ATCC MYA-826 / Pb01</strain>
    </source>
</reference>
<protein>
    <submittedName>
        <fullName evidence="1">Uncharacterized protein</fullName>
    </submittedName>
</protein>
<dbReference type="OrthoDB" id="10480017at2759"/>
<dbReference type="Proteomes" id="UP000002059">
    <property type="component" value="Partially assembled WGS sequence"/>
</dbReference>
<sequence>MDKYIKKSSKYLRAGILPNRATKVKKDSASTASPRLRRAPMVCVLTPQGHIESAEVKRRLATAIPDTSTVGGLGLQRPIWRPD</sequence>
<dbReference type="VEuPathDB" id="FungiDB:PAAG_12512"/>
<organism evidence="1 2">
    <name type="scientific">Paracoccidioides lutzii (strain ATCC MYA-826 / Pb01)</name>
    <name type="common">Paracoccidioides brasiliensis</name>
    <dbReference type="NCBI Taxonomy" id="502779"/>
    <lineage>
        <taxon>Eukaryota</taxon>
        <taxon>Fungi</taxon>
        <taxon>Dikarya</taxon>
        <taxon>Ascomycota</taxon>
        <taxon>Pezizomycotina</taxon>
        <taxon>Eurotiomycetes</taxon>
        <taxon>Eurotiomycetidae</taxon>
        <taxon>Onygenales</taxon>
        <taxon>Ajellomycetaceae</taxon>
        <taxon>Paracoccidioides</taxon>
    </lineage>
</organism>
<name>A0A0A2V365_PARBA</name>
<dbReference type="HOGENOM" id="CLU_2543186_0_0_1"/>
<keyword evidence="2" id="KW-1185">Reference proteome</keyword>
<dbReference type="GeneID" id="26971137"/>